<reference evidence="2 4" key="10">
    <citation type="journal article" date="2015" name="G3 (Bethesda)">
        <title>Gene Model Annotations for Drosophila melanogaster: The Rule-Benders.</title>
        <authorList>
            <consortium name="FlyBase Consortium"/>
            <person name="Crosby M.A."/>
            <person name="Gramates L.S."/>
            <person name="Dos Santos G."/>
            <person name="Matthews B.B."/>
            <person name="St Pierre S.E."/>
            <person name="Zhou P."/>
            <person name="Schroeder A.J."/>
            <person name="Falls K."/>
            <person name="Emmert D.B."/>
            <person name="Russo S.M."/>
            <person name="Gelbart W.M."/>
            <person name="null"/>
        </authorList>
    </citation>
    <scope>NUCLEOTIDE SEQUENCE [LARGE SCALE GENOMIC DNA]</scope>
    <source>
        <strain evidence="4">Berkeley</strain>
    </source>
</reference>
<dbReference type="OrthoDB" id="7861162at2759"/>
<reference evidence="2 4" key="2">
    <citation type="journal article" date="2002" name="Genome Biol.">
        <title>Finishing a whole-genome shotgun: release 3 of the Drosophila melanogaster euchromatic genome sequence.</title>
        <authorList>
            <person name="Celniker S.E."/>
            <person name="Wheeler D.A."/>
            <person name="Kronmiller B."/>
            <person name="Carlson J.W."/>
            <person name="Halpern A."/>
            <person name="Patel S."/>
            <person name="Adams M."/>
            <person name="Champe M."/>
            <person name="Dugan S.P."/>
            <person name="Frise E."/>
            <person name="Hodgson A."/>
            <person name="George R.A."/>
            <person name="Hoskins R.A."/>
            <person name="Laverty T."/>
            <person name="Muzny D.M."/>
            <person name="Nelson C.R."/>
            <person name="Pacleb J.M."/>
            <person name="Park S."/>
            <person name="Pfeiffer B.D."/>
            <person name="Richards S."/>
            <person name="Sodergren E.J."/>
            <person name="Svirskas R."/>
            <person name="Tabor P.E."/>
            <person name="Wan K."/>
            <person name="Stapleton M."/>
            <person name="Sutton G.G."/>
            <person name="Venter C."/>
            <person name="Weinstock G."/>
            <person name="Scherer S.E."/>
            <person name="Myers E.W."/>
            <person name="Gibbs R.A."/>
            <person name="Rubin G.M."/>
        </authorList>
    </citation>
    <scope>NUCLEOTIDE SEQUENCE [LARGE SCALE GENOMIC DNA]</scope>
    <source>
        <strain evidence="4">Berkeley</strain>
    </source>
</reference>
<dbReference type="VEuPathDB" id="VectorBase:FBgn0266811"/>
<sequence length="88" mass="9806">MASSMDLLWLFGILVISSVLLETSTLNSEVVESVTVASKSSNFSENVKIKLEKTWNHNGTMQAQPYNILETNCPHGYVLANKHCHKRA</sequence>
<keyword evidence="1" id="KW-0732">Signal</keyword>
<feature type="signal peptide" evidence="1">
    <location>
        <begin position="1"/>
        <end position="21"/>
    </location>
</feature>
<dbReference type="InParanoid" id="A0A6M3Q8D7"/>
<reference evidence="2 4" key="3">
    <citation type="journal article" date="2002" name="Genome Biol.">
        <title>Annotation of the Drosophila melanogaster euchromatic genome: a systematic review.</title>
        <authorList>
            <person name="Misra S."/>
            <person name="Crosby M.A."/>
            <person name="Mungall C.J."/>
            <person name="Matthews B.B."/>
            <person name="Campbell K.S."/>
            <person name="Hradecky P."/>
            <person name="Huang Y."/>
            <person name="Kaminker J.S."/>
            <person name="Millburn G.H."/>
            <person name="Prochnik S.E."/>
            <person name="Smith C.D."/>
            <person name="Tupy J.L."/>
            <person name="Whitfied E.J."/>
            <person name="Bayraktaroglu L."/>
            <person name="Berman B.P."/>
            <person name="Bettencourt B.R."/>
            <person name="Celniker S.E."/>
            <person name="de Grey A.D."/>
            <person name="Drysdale R.A."/>
            <person name="Harris N.L."/>
            <person name="Richter J."/>
            <person name="Russo S."/>
            <person name="Schroeder A.J."/>
            <person name="Shu S.Q."/>
            <person name="Stapleton M."/>
            <person name="Yamada C."/>
            <person name="Ashburner M."/>
            <person name="Gelbart W.M."/>
            <person name="Rubin G.M."/>
            <person name="Lewis S.E."/>
        </authorList>
    </citation>
    <scope>GENOME REANNOTATION</scope>
    <source>
        <strain evidence="4">Berkeley</strain>
    </source>
</reference>
<reference evidence="2 4" key="7">
    <citation type="journal article" date="2007" name="Science">
        <title>The Release 5.1 annotation of Drosophila melanogaster heterochromatin.</title>
        <authorList>
            <person name="Smith C.D."/>
            <person name="Shu S."/>
            <person name="Mungall C.J."/>
            <person name="Karpen G.H."/>
        </authorList>
    </citation>
    <scope>NUCLEOTIDE SEQUENCE [LARGE SCALE GENOMIC DNA]</scope>
    <source>
        <strain evidence="4">Berkeley</strain>
    </source>
</reference>
<evidence type="ECO:0000313" key="2">
    <source>
        <dbReference type="EMBL" id="QJC18717.1"/>
    </source>
</evidence>
<reference evidence="2 4" key="9">
    <citation type="journal article" date="2015" name="G3 (Bethesda)">
        <title>Gene Model Annotations for Drosophila melanogaster: Impact of High-Throughput Data.</title>
        <authorList>
            <consortium name="FlyBase Consortium"/>
            <person name="Matthews B.B."/>
            <person name="Dos Santos G."/>
            <person name="Crosby M.A."/>
            <person name="Emmert D.B."/>
            <person name="St Pierre S.E."/>
            <person name="Gramates L.S."/>
            <person name="Zhou P."/>
            <person name="Schroeder A.J."/>
            <person name="Falls K."/>
            <person name="Strelets V."/>
            <person name="Russo S.M."/>
            <person name="Gelbart W.M."/>
            <person name="null"/>
        </authorList>
    </citation>
    <scope>NUCLEOTIDE SEQUENCE [LARGE SCALE GENOMIC DNA]</scope>
    <source>
        <strain evidence="4">Berkeley</strain>
    </source>
</reference>
<dbReference type="AlphaFoldDB" id="A0A6M3Q8D7"/>
<evidence type="ECO:0008006" key="5">
    <source>
        <dbReference type="Google" id="ProtNLM"/>
    </source>
</evidence>
<dbReference type="Proteomes" id="UP000000803">
    <property type="component" value="Chromosome 2R"/>
</dbReference>
<dbReference type="EMBL" id="AE013599">
    <property type="protein sequence ID" value="QJC18717.1"/>
    <property type="molecule type" value="Genomic_DNA"/>
</dbReference>
<name>A0A6M3Q8D7_DROME</name>
<evidence type="ECO:0000313" key="3">
    <source>
        <dbReference type="FlyBase" id="FBgn0266811"/>
    </source>
</evidence>
<keyword evidence="4" id="KW-1185">Reference proteome</keyword>
<reference evidence="2 4" key="8">
    <citation type="journal article" date="2007" name="Science">
        <title>Sequence finishing and mapping of Drosophila melanogaster heterochromatin.</title>
        <authorList>
            <person name="Hoskins R.A."/>
            <person name="Carlson J.W."/>
            <person name="Kennedy C."/>
            <person name="Acevedo D."/>
            <person name="Evans-Holm M."/>
            <person name="Frise E."/>
            <person name="Wan K.H."/>
            <person name="Park S."/>
            <person name="Mendez-Lago M."/>
            <person name="Rossi F."/>
            <person name="Villasante A."/>
            <person name="Dimitri P."/>
            <person name="Karpen G.H."/>
            <person name="Celniker S.E."/>
        </authorList>
    </citation>
    <scope>NUCLEOTIDE SEQUENCE [LARGE SCALE GENOMIC DNA]</scope>
    <source>
        <strain evidence="4">Berkeley</strain>
    </source>
</reference>
<gene>
    <name evidence="2" type="primary">Dmel\CG45273</name>
    <name evidence="2" type="synonym">CR45273</name>
    <name evidence="2" type="synonym">lncRNA:CR45273</name>
    <name evidence="2 3" type="ORF">CG45273</name>
    <name evidence="2" type="ORF">Dmel_CG45273</name>
</gene>
<accession>A0A6M3Q8D7</accession>
<reference evidence="2 4" key="6">
    <citation type="journal article" date="2005" name="PLoS Comput. Biol.">
        <title>Combined evidence annotation of transposable elements in genome sequences.</title>
        <authorList>
            <person name="Quesneville H."/>
            <person name="Bergman C.M."/>
            <person name="Andrieu O."/>
            <person name="Autard D."/>
            <person name="Nouaud D."/>
            <person name="Ashburner M."/>
            <person name="Anxolabehere D."/>
        </authorList>
    </citation>
    <scope>NUCLEOTIDE SEQUENCE [LARGE SCALE GENOMIC DNA]</scope>
    <source>
        <strain evidence="4">Berkeley</strain>
    </source>
</reference>
<reference evidence="2 4" key="5">
    <citation type="journal article" date="2002" name="Genome Biol.">
        <title>Heterochromatic sequences in a Drosophila whole-genome shotgun assembly.</title>
        <authorList>
            <person name="Hoskins R.A."/>
            <person name="Smith C.D."/>
            <person name="Carlson J.W."/>
            <person name="Carvalho A.B."/>
            <person name="Halpern A."/>
            <person name="Kaminker J.S."/>
            <person name="Kennedy C."/>
            <person name="Mungall C.J."/>
            <person name="Sullivan B.A."/>
            <person name="Sutton G.G."/>
            <person name="Yasuhara J.C."/>
            <person name="Wakimoto B.T."/>
            <person name="Myers E.W."/>
            <person name="Celniker S.E."/>
            <person name="Rubin G.M."/>
            <person name="Karpen G.H."/>
        </authorList>
    </citation>
    <scope>NUCLEOTIDE SEQUENCE [LARGE SCALE GENOMIC DNA]</scope>
    <source>
        <strain evidence="4">Berkeley</strain>
    </source>
</reference>
<feature type="chain" id="PRO_5026915618" description="Seminal fluid protein" evidence="1">
    <location>
        <begin position="22"/>
        <end position="88"/>
    </location>
</feature>
<reference evidence="2 4" key="1">
    <citation type="journal article" date="2000" name="Science">
        <title>The genome sequence of Drosophila melanogaster.</title>
        <authorList>
            <person name="Adams M.D."/>
            <person name="Celniker S.E."/>
            <person name="Holt R.A."/>
            <person name="Evans C.A."/>
            <person name="Gocayne J.D."/>
            <person name="Amanatides P.G."/>
            <person name="Scherer S.E."/>
            <person name="Li P.W."/>
            <person name="Hoskins R.A."/>
            <person name="Galle R.F."/>
            <person name="George R.A."/>
            <person name="Lewis S.E."/>
            <person name="Richards S."/>
            <person name="Ashburner M."/>
            <person name="Henderson S.N."/>
            <person name="Sutton G.G."/>
            <person name="Wortman J.R."/>
            <person name="Yandell M.D."/>
            <person name="Zhang Q."/>
            <person name="Chen L.X."/>
            <person name="Brandon R.C."/>
            <person name="Rogers Y.H."/>
            <person name="Blazej R.G."/>
            <person name="Champe M."/>
            <person name="Pfeiffer B.D."/>
            <person name="Wan K.H."/>
            <person name="Doyle C."/>
            <person name="Baxter E.G."/>
            <person name="Helt G."/>
            <person name="Nelson C.R."/>
            <person name="Gabor G.L."/>
            <person name="Abril J.F."/>
            <person name="Agbayani A."/>
            <person name="An H.J."/>
            <person name="Andrews-Pfannkoch C."/>
            <person name="Baldwin D."/>
            <person name="Ballew R.M."/>
            <person name="Basu A."/>
            <person name="Baxendale J."/>
            <person name="Bayraktaroglu L."/>
            <person name="Beasley E.M."/>
            <person name="Beeson K.Y."/>
            <person name="Benos P.V."/>
            <person name="Berman B.P."/>
            <person name="Bhandari D."/>
            <person name="Bolshakov S."/>
            <person name="Borkova D."/>
            <person name="Botchan M.R."/>
            <person name="Bouck J."/>
            <person name="Brokstein P."/>
            <person name="Brottier P."/>
            <person name="Burtis K.C."/>
            <person name="Busam D.A."/>
            <person name="Butler H."/>
            <person name="Cadieu E."/>
            <person name="Center A."/>
            <person name="Chandra I."/>
            <person name="Cherry J.M."/>
            <person name="Cawley S."/>
            <person name="Dahlke C."/>
            <person name="Davenport L.B."/>
            <person name="Davies P."/>
            <person name="de Pablos B."/>
            <person name="Delcher A."/>
            <person name="Deng Z."/>
            <person name="Mays A.D."/>
            <person name="Dew I."/>
            <person name="Dietz S.M."/>
            <person name="Dodson K."/>
            <person name="Doup L.E."/>
            <person name="Downes M."/>
            <person name="Dugan-Rocha S."/>
            <person name="Dunkov B.C."/>
            <person name="Dunn P."/>
            <person name="Durbin K.J."/>
            <person name="Evangelista C.C."/>
            <person name="Ferraz C."/>
            <person name="Ferriera S."/>
            <person name="Fleischmann W."/>
            <person name="Fosler C."/>
            <person name="Gabrielian A.E."/>
            <person name="Garg N.S."/>
            <person name="Gelbart W.M."/>
            <person name="Glasser K."/>
            <person name="Glodek A."/>
            <person name="Gong F."/>
            <person name="Gorrell J.H."/>
            <person name="Gu Z."/>
            <person name="Guan P."/>
            <person name="Harris M."/>
            <person name="Harris N.L."/>
            <person name="Harvey D."/>
            <person name="Heiman T.J."/>
            <person name="Hernandez J.R."/>
            <person name="Houck J."/>
            <person name="Hostin D."/>
            <person name="Houston K.A."/>
            <person name="Howland T.J."/>
            <person name="Wei M.H."/>
            <person name="Ibegwam C."/>
            <person name="Jalali M."/>
            <person name="Kalush F."/>
            <person name="Karpen G.H."/>
            <person name="Ke Z."/>
            <person name="Kennison J.A."/>
            <person name="Ketchum K.A."/>
            <person name="Kimmel B.E."/>
            <person name="Kodira C.D."/>
            <person name="Kraft C."/>
            <person name="Kravitz S."/>
            <person name="Kulp D."/>
            <person name="Lai Z."/>
            <person name="Lasko P."/>
            <person name="Lei Y."/>
            <person name="Levitsky A.A."/>
            <person name="Li J."/>
            <person name="Li Z."/>
            <person name="Liang Y."/>
            <person name="Lin X."/>
            <person name="Liu X."/>
            <person name="Mattei B."/>
            <person name="McIntosh T.C."/>
            <person name="McLeod M.P."/>
            <person name="McPherson D."/>
            <person name="Merkulov G."/>
            <person name="Milshina N.V."/>
            <person name="Mobarry C."/>
            <person name="Morris J."/>
            <person name="Moshrefi A."/>
            <person name="Mount S.M."/>
            <person name="Moy M."/>
            <person name="Murphy B."/>
            <person name="Murphy L."/>
            <person name="Muzny D.M."/>
            <person name="Nelson D.L."/>
            <person name="Nelson D.R."/>
            <person name="Nelson K.A."/>
            <person name="Nixon K."/>
            <person name="Nusskern D.R."/>
            <person name="Pacleb J.M."/>
            <person name="Palazzolo M."/>
            <person name="Pittman G.S."/>
            <person name="Pan S."/>
            <person name="Pollard J."/>
            <person name="Puri V."/>
            <person name="Reese M.G."/>
            <person name="Reinert K."/>
            <person name="Remington K."/>
            <person name="Saunders R.D."/>
            <person name="Scheeler F."/>
            <person name="Shen H."/>
            <person name="Shue B.C."/>
            <person name="Siden-Kiamos I."/>
            <person name="Simpson M."/>
            <person name="Skupski M.P."/>
            <person name="Smith T."/>
            <person name="Spier E."/>
            <person name="Spradling A.C."/>
            <person name="Stapleton M."/>
            <person name="Strong R."/>
            <person name="Sun E."/>
            <person name="Svirskas R."/>
            <person name="Tector C."/>
            <person name="Turner R."/>
            <person name="Venter E."/>
            <person name="Wang A.H."/>
            <person name="Wang X."/>
            <person name="Wang Z.Y."/>
            <person name="Wassarman D.A."/>
            <person name="Weinstock G.M."/>
            <person name="Weissenbach J."/>
            <person name="Williams S.M."/>
            <person name="WoodageT"/>
            <person name="Worley K.C."/>
            <person name="Wu D."/>
            <person name="Yang S."/>
            <person name="Yao Q.A."/>
            <person name="Ye J."/>
            <person name="Yeh R.F."/>
            <person name="Zaveri J.S."/>
            <person name="Zhan M."/>
            <person name="Zhang G."/>
            <person name="Zhao Q."/>
            <person name="Zheng L."/>
            <person name="Zheng X.H."/>
            <person name="Zhong F.N."/>
            <person name="Zhong W."/>
            <person name="Zhou X."/>
            <person name="Zhu S."/>
            <person name="Zhu X."/>
            <person name="Smith H.O."/>
            <person name="Gibbs R.A."/>
            <person name="Myers E.W."/>
            <person name="Rubin G.M."/>
            <person name="Venter J.C."/>
        </authorList>
    </citation>
    <scope>NUCLEOTIDE SEQUENCE [LARGE SCALE GENOMIC DNA]</scope>
    <source>
        <strain evidence="4">Berkeley</strain>
    </source>
</reference>
<protein>
    <recommendedName>
        <fullName evidence="5">Seminal fluid protein</fullName>
    </recommendedName>
</protein>
<reference evidence="2 4" key="4">
    <citation type="journal article" date="2002" name="Genome Biol.">
        <title>The transposable elements of the Drosophila melanogaster euchromatin: a genomics perspective.</title>
        <authorList>
            <person name="Kaminker J.S."/>
            <person name="Bergman C.M."/>
            <person name="Kronmiller B."/>
            <person name="Carlson J."/>
            <person name="Svirskas R."/>
            <person name="Patel S."/>
            <person name="Frise E."/>
            <person name="Wheeler D.A."/>
            <person name="Lewis S.E."/>
            <person name="Rubin G.M."/>
            <person name="Ashburner M."/>
            <person name="Celniker S.E."/>
        </authorList>
    </citation>
    <scope>NUCLEOTIDE SEQUENCE [LARGE SCALE GENOMIC DNA]</scope>
    <source>
        <strain evidence="4">Berkeley</strain>
    </source>
</reference>
<reference evidence="2 4" key="11">
    <citation type="journal article" date="2015" name="Genome Res.">
        <title>The Release 6 reference sequence of the Drosophila melanogaster genome.</title>
        <authorList>
            <person name="Hoskins R.A."/>
            <person name="Carlson J.W."/>
            <person name="Wan K.H."/>
            <person name="Park S."/>
            <person name="Mendez I."/>
            <person name="Galle S.E."/>
            <person name="Booth B.W."/>
            <person name="Pfeiffer B.D."/>
            <person name="George R.A."/>
            <person name="Svirskas R."/>
            <person name="Krzywinski M."/>
            <person name="Schein J."/>
            <person name="Accardo M.C."/>
            <person name="Damia E."/>
            <person name="Messina G."/>
            <person name="Mendez-Lago M."/>
            <person name="de Pablos B."/>
            <person name="Demakova O.V."/>
            <person name="Andreyeva E.N."/>
            <person name="Boldyreva L.V."/>
            <person name="Marra M."/>
            <person name="Carvalho A.B."/>
            <person name="Dimitri P."/>
            <person name="Villasante A."/>
            <person name="Zhimulev I.F."/>
            <person name="Rubin G.M."/>
            <person name="Karpen G.H."/>
            <person name="Celniker S.E."/>
        </authorList>
    </citation>
    <scope>NUCLEOTIDE SEQUENCE [LARGE SCALE GENOMIC DNA]</scope>
    <source>
        <strain evidence="4">Berkeley</strain>
    </source>
</reference>
<evidence type="ECO:0000313" key="4">
    <source>
        <dbReference type="Proteomes" id="UP000000803"/>
    </source>
</evidence>
<dbReference type="FlyBase" id="FBgn0266811">
    <property type="gene designation" value="CG45273"/>
</dbReference>
<proteinExistence type="predicted"/>
<dbReference type="Bgee" id="FBgn0266811">
    <property type="expression patterns" value="Expressed in seminal fluid secreting gland and 5 other cell types or tissues"/>
</dbReference>
<evidence type="ECO:0000256" key="1">
    <source>
        <dbReference type="SAM" id="SignalP"/>
    </source>
</evidence>
<dbReference type="AGR" id="FB:FBgn0266811"/>
<dbReference type="OMA" id="KHCHKRA"/>
<organism evidence="2 4">
    <name type="scientific">Drosophila melanogaster</name>
    <name type="common">Fruit fly</name>
    <dbReference type="NCBI Taxonomy" id="7227"/>
    <lineage>
        <taxon>Eukaryota</taxon>
        <taxon>Metazoa</taxon>
        <taxon>Ecdysozoa</taxon>
        <taxon>Arthropoda</taxon>
        <taxon>Hexapoda</taxon>
        <taxon>Insecta</taxon>
        <taxon>Pterygota</taxon>
        <taxon>Neoptera</taxon>
        <taxon>Endopterygota</taxon>
        <taxon>Diptera</taxon>
        <taxon>Brachycera</taxon>
        <taxon>Muscomorpha</taxon>
        <taxon>Ephydroidea</taxon>
        <taxon>Drosophilidae</taxon>
        <taxon>Drosophila</taxon>
        <taxon>Sophophora</taxon>
    </lineage>
</organism>